<dbReference type="OrthoDB" id="6424796at2"/>
<feature type="coiled-coil region" evidence="1">
    <location>
        <begin position="204"/>
        <end position="238"/>
    </location>
</feature>
<gene>
    <name evidence="3" type="ORF">BOW53_16250</name>
</gene>
<reference evidence="3 4" key="1">
    <citation type="submission" date="2016-11" db="EMBL/GenBank/DDBJ databases">
        <title>Mixed transmission modes and dynamic genome evolution in an obligate animal-bacterial symbiosis.</title>
        <authorList>
            <person name="Russell S.L."/>
            <person name="Corbett-Detig R.B."/>
            <person name="Cavanaugh C.M."/>
        </authorList>
    </citation>
    <scope>NUCLEOTIDE SEQUENCE [LARGE SCALE GENOMIC DNA]</scope>
    <source>
        <strain evidence="3">Sveles-Q1</strain>
    </source>
</reference>
<evidence type="ECO:0000313" key="4">
    <source>
        <dbReference type="Proteomes" id="UP000191110"/>
    </source>
</evidence>
<feature type="coiled-coil region" evidence="1">
    <location>
        <begin position="298"/>
        <end position="325"/>
    </location>
</feature>
<keyword evidence="4" id="KW-1185">Reference proteome</keyword>
<proteinExistence type="predicted"/>
<name>A0A1T2KZR6_9GAMM</name>
<feature type="region of interest" description="Disordered" evidence="2">
    <location>
        <begin position="262"/>
        <end position="290"/>
    </location>
</feature>
<organism evidence="3 4">
    <name type="scientific">Solemya pervernicosa gill symbiont</name>
    <dbReference type="NCBI Taxonomy" id="642797"/>
    <lineage>
        <taxon>Bacteria</taxon>
        <taxon>Pseudomonadati</taxon>
        <taxon>Pseudomonadota</taxon>
        <taxon>Gammaproteobacteria</taxon>
        <taxon>sulfur-oxidizing symbionts</taxon>
    </lineage>
</organism>
<dbReference type="AlphaFoldDB" id="A0A1T2KZR6"/>
<dbReference type="EMBL" id="MPRL01000114">
    <property type="protein sequence ID" value="OOZ38216.1"/>
    <property type="molecule type" value="Genomic_DNA"/>
</dbReference>
<keyword evidence="1" id="KW-0175">Coiled coil</keyword>
<evidence type="ECO:0000313" key="3">
    <source>
        <dbReference type="EMBL" id="OOZ38216.1"/>
    </source>
</evidence>
<protein>
    <recommendedName>
        <fullName evidence="5">Tyrosyl-tRNA deacylase</fullName>
    </recommendedName>
</protein>
<comment type="caution">
    <text evidence="3">The sequence shown here is derived from an EMBL/GenBank/DDBJ whole genome shotgun (WGS) entry which is preliminary data.</text>
</comment>
<dbReference type="RefSeq" id="WP_078485132.1">
    <property type="nucleotide sequence ID" value="NZ_MPRL01000114.1"/>
</dbReference>
<evidence type="ECO:0000256" key="2">
    <source>
        <dbReference type="SAM" id="MobiDB-lite"/>
    </source>
</evidence>
<evidence type="ECO:0000256" key="1">
    <source>
        <dbReference type="SAM" id="Coils"/>
    </source>
</evidence>
<sequence length="604" mass="67822">MQNSVMEINNHINETVKSILKGAFDELPEAGHPLVDDYVRRIQGTYDVSKSKSDTDNAIDLLYIAYNTTPQDEGDIRVSIDNLMSLLVDAQQKSELKMKKAYQSASYNTRLLGDLFFEWCEVRKAIDNPELVKSFISEELYELANKIKKSAGIVVGDLENIVTTYDNIIIETTKTTSHSQESLANRLHNKEEINKEITKDNGDREKIESMVESLSADIQKYEKEANDIRSRAEKAEDRAFFTSLVKGFTDVITGVLPAITGGLTGGGNSNTPRQLAHHEDDDSSGGSDADVIKTKKDIADKSSELAASQREKDELEEKGKKLAVDREEIIKDEGSSDEAKSSKLEAIDKRINANTSDLKNVDEKLSVAKVALDSLKGALKSLSESMGKQSSQQQGVAQNLRDQQMKMLEKVEAYEKEKRAQSAELVKINVLLKGKLTEKEVIELAVKSLNLSIKSLKRMREIVIEIKSFFMSFEDFMQMVMDDSVRQVELYDDALQRDHLTAGFISRIKRNIDEFFVTQSAEWLAAGNVSSKFVCNFNDGWNKLNKLSGTYLTGDDLKHYLDQASDKIELISNHRVQSSTEKLDVIKNYRDKMTSDPGINVMSE</sequence>
<accession>A0A1T2KZR6</accession>
<evidence type="ECO:0008006" key="5">
    <source>
        <dbReference type="Google" id="ProtNLM"/>
    </source>
</evidence>
<dbReference type="Proteomes" id="UP000191110">
    <property type="component" value="Unassembled WGS sequence"/>
</dbReference>